<dbReference type="EMBL" id="LCBS01000004">
    <property type="protein sequence ID" value="KKS17272.1"/>
    <property type="molecule type" value="Genomic_DNA"/>
</dbReference>
<dbReference type="SMART" id="SM00636">
    <property type="entry name" value="Glyco_18"/>
    <property type="match status" value="1"/>
</dbReference>
<gene>
    <name evidence="3" type="ORF">UU72_C0004G0011</name>
</gene>
<accession>A0A0G0WYR0</accession>
<keyword evidence="1" id="KW-0472">Membrane</keyword>
<dbReference type="GO" id="GO:0008061">
    <property type="term" value="F:chitin binding"/>
    <property type="evidence" value="ECO:0007669"/>
    <property type="project" value="InterPro"/>
</dbReference>
<evidence type="ECO:0000313" key="4">
    <source>
        <dbReference type="Proteomes" id="UP000034163"/>
    </source>
</evidence>
<dbReference type="AlphaFoldDB" id="A0A0G0WYR0"/>
<dbReference type="InterPro" id="IPR001223">
    <property type="entry name" value="Glyco_hydro18_cat"/>
</dbReference>
<dbReference type="PANTHER" id="PTHR46066:SF2">
    <property type="entry name" value="CHITINASE DOMAIN-CONTAINING PROTEIN 1"/>
    <property type="match status" value="1"/>
</dbReference>
<feature type="domain" description="GH18" evidence="2">
    <location>
        <begin position="47"/>
        <end position="356"/>
    </location>
</feature>
<feature type="transmembrane region" description="Helical" evidence="1">
    <location>
        <begin position="6"/>
        <end position="25"/>
    </location>
</feature>
<keyword evidence="1" id="KW-0812">Transmembrane</keyword>
<dbReference type="InterPro" id="IPR029070">
    <property type="entry name" value="Chitinase_insertion_sf"/>
</dbReference>
<keyword evidence="1" id="KW-1133">Transmembrane helix</keyword>
<dbReference type="InterPro" id="IPR011583">
    <property type="entry name" value="Chitinase_II/V-like_cat"/>
</dbReference>
<dbReference type="PROSITE" id="PS51910">
    <property type="entry name" value="GH18_2"/>
    <property type="match status" value="1"/>
</dbReference>
<evidence type="ECO:0000313" key="3">
    <source>
        <dbReference type="EMBL" id="KKS17272.1"/>
    </source>
</evidence>
<evidence type="ECO:0000259" key="2">
    <source>
        <dbReference type="PROSITE" id="PS51910"/>
    </source>
</evidence>
<dbReference type="Gene3D" id="3.20.20.80">
    <property type="entry name" value="Glycosidases"/>
    <property type="match status" value="1"/>
</dbReference>
<sequence>MNRSVIKQLIVPVLIVIFIAVVFHVQQNGISSMKQLFQGKVSEKPGREINVTYDIWIPYWDQEKVLDSLEYSKNKLSTVLPVWYKIDPEGSLLKIEPVEDRNIRNLLLGTGVKLIPTIQNDFDPVRVSEFLKNEEKMDTFTNELVSLAREEAYDGWDVNFEQVYEEDRELFVQFINKTSGRFKEEGLILSVTVHAQTGTVADWSGAKGHDWEGIGNTVDVVRIMVYDFHNKGSVAGPITPVDNLRDVLSYANKVLPREKVVVGLPLYGYDWVGDRGVPIDFEKTGEIVKEYKVQPIRDRKSGELNFNYTQNDQKHTVWYQDAVSVAEKMKVAKEYGYNRFTFWRLGGEDKDIWKKL</sequence>
<reference evidence="3 4" key="1">
    <citation type="journal article" date="2015" name="Nature">
        <title>rRNA introns, odd ribosomes, and small enigmatic genomes across a large radiation of phyla.</title>
        <authorList>
            <person name="Brown C.T."/>
            <person name="Hug L.A."/>
            <person name="Thomas B.C."/>
            <person name="Sharon I."/>
            <person name="Castelle C.J."/>
            <person name="Singh A."/>
            <person name="Wilkins M.J."/>
            <person name="Williams K.H."/>
            <person name="Banfield J.F."/>
        </authorList>
    </citation>
    <scope>NUCLEOTIDE SEQUENCE [LARGE SCALE GENOMIC DNA]</scope>
</reference>
<protein>
    <recommendedName>
        <fullName evidence="2">GH18 domain-containing protein</fullName>
    </recommendedName>
</protein>
<evidence type="ECO:0000256" key="1">
    <source>
        <dbReference type="SAM" id="Phobius"/>
    </source>
</evidence>
<organism evidence="3 4">
    <name type="scientific">candidate division WWE3 bacterium GW2011_GWB1_41_6</name>
    <dbReference type="NCBI Taxonomy" id="1619112"/>
    <lineage>
        <taxon>Bacteria</taxon>
        <taxon>Katanobacteria</taxon>
    </lineage>
</organism>
<comment type="caution">
    <text evidence="3">The sequence shown here is derived from an EMBL/GenBank/DDBJ whole genome shotgun (WGS) entry which is preliminary data.</text>
</comment>
<proteinExistence type="predicted"/>
<dbReference type="InterPro" id="IPR017853">
    <property type="entry name" value="GH"/>
</dbReference>
<dbReference type="GO" id="GO:0005975">
    <property type="term" value="P:carbohydrate metabolic process"/>
    <property type="evidence" value="ECO:0007669"/>
    <property type="project" value="InterPro"/>
</dbReference>
<dbReference type="Gene3D" id="3.10.50.10">
    <property type="match status" value="1"/>
</dbReference>
<dbReference type="PANTHER" id="PTHR46066">
    <property type="entry name" value="CHITINASE DOMAIN-CONTAINING PROTEIN 1 FAMILY MEMBER"/>
    <property type="match status" value="1"/>
</dbReference>
<dbReference type="SUPFAM" id="SSF51445">
    <property type="entry name" value="(Trans)glycosidases"/>
    <property type="match status" value="1"/>
</dbReference>
<name>A0A0G0WYR0_UNCKA</name>
<dbReference type="Pfam" id="PF00704">
    <property type="entry name" value="Glyco_hydro_18"/>
    <property type="match status" value="1"/>
</dbReference>
<dbReference type="Proteomes" id="UP000034163">
    <property type="component" value="Unassembled WGS sequence"/>
</dbReference>